<dbReference type="RefSeq" id="WP_344717841.1">
    <property type="nucleotide sequence ID" value="NZ_BAAAYG010000002.1"/>
</dbReference>
<evidence type="ECO:0000313" key="3">
    <source>
        <dbReference type="Proteomes" id="UP001501736"/>
    </source>
</evidence>
<dbReference type="InterPro" id="IPR028087">
    <property type="entry name" value="Tad_N"/>
</dbReference>
<gene>
    <name evidence="2" type="ORF">GCM10020260_05230</name>
</gene>
<dbReference type="Proteomes" id="UP001501736">
    <property type="component" value="Unassembled WGS sequence"/>
</dbReference>
<name>A0ABP6R8R7_9MICC</name>
<sequence>MTSQMSRSPGRCRTVARLHREESGQMSVLVLGMLVILLLMVSVVVGATTVHLESRRLLSAADGAASAASNGAEMAGRQSMSAAEVGARAREYLETSGAYGRFDGLQVRRVWTSDGGASAHVELSSAAEMPLVSTVVPDAVTVTVDSHSRVTTER</sequence>
<dbReference type="EMBL" id="BAAAYG010000002">
    <property type="protein sequence ID" value="GAA3280676.1"/>
    <property type="molecule type" value="Genomic_DNA"/>
</dbReference>
<protein>
    <recommendedName>
        <fullName evidence="1">Putative Flp pilus-assembly TadG-like N-terminal domain-containing protein</fullName>
    </recommendedName>
</protein>
<proteinExistence type="predicted"/>
<reference evidence="3" key="1">
    <citation type="journal article" date="2019" name="Int. J. Syst. Evol. Microbiol.">
        <title>The Global Catalogue of Microorganisms (GCM) 10K type strain sequencing project: providing services to taxonomists for standard genome sequencing and annotation.</title>
        <authorList>
            <consortium name="The Broad Institute Genomics Platform"/>
            <consortium name="The Broad Institute Genome Sequencing Center for Infectious Disease"/>
            <person name="Wu L."/>
            <person name="Ma J."/>
        </authorList>
    </citation>
    <scope>NUCLEOTIDE SEQUENCE [LARGE SCALE GENOMIC DNA]</scope>
    <source>
        <strain evidence="3">JCM 11483</strain>
    </source>
</reference>
<keyword evidence="3" id="KW-1185">Reference proteome</keyword>
<accession>A0ABP6R8R7</accession>
<evidence type="ECO:0000313" key="2">
    <source>
        <dbReference type="EMBL" id="GAA3280676.1"/>
    </source>
</evidence>
<organism evidence="2 3">
    <name type="scientific">Nesterenkonia halobia</name>
    <dbReference type="NCBI Taxonomy" id="37922"/>
    <lineage>
        <taxon>Bacteria</taxon>
        <taxon>Bacillati</taxon>
        <taxon>Actinomycetota</taxon>
        <taxon>Actinomycetes</taxon>
        <taxon>Micrococcales</taxon>
        <taxon>Micrococcaceae</taxon>
        <taxon>Nesterenkonia</taxon>
    </lineage>
</organism>
<feature type="domain" description="Putative Flp pilus-assembly TadG-like N-terminal" evidence="1">
    <location>
        <begin position="24"/>
        <end position="68"/>
    </location>
</feature>
<comment type="caution">
    <text evidence="2">The sequence shown here is derived from an EMBL/GenBank/DDBJ whole genome shotgun (WGS) entry which is preliminary data.</text>
</comment>
<dbReference type="Pfam" id="PF13400">
    <property type="entry name" value="Tad"/>
    <property type="match status" value="1"/>
</dbReference>
<evidence type="ECO:0000259" key="1">
    <source>
        <dbReference type="Pfam" id="PF13400"/>
    </source>
</evidence>